<evidence type="ECO:0000256" key="6">
    <source>
        <dbReference type="ARBA" id="ARBA00022840"/>
    </source>
</evidence>
<dbReference type="SMART" id="SM00220">
    <property type="entry name" value="S_TKc"/>
    <property type="match status" value="1"/>
</dbReference>
<keyword evidence="4" id="KW-0547">Nucleotide-binding</keyword>
<evidence type="ECO:0000256" key="3">
    <source>
        <dbReference type="ARBA" id="ARBA00022679"/>
    </source>
</evidence>
<sequence length="283" mass="31317">MHPAVWVLDHLAQHGWRTVDLLAFTRSSTLVLATRGGDEPVVVKAGFGSNHVLAAMDESDRAAAYGFYWYQQMTPTERGLAREDFRHERDLALDCLGAAHIVPAIAEGQCPEFDWYAMPHYTDGNLRTLMSDDRAPIQRYMTILADAADGLDELHRRGIVHRDVYQENVLIDAGRGMITDLGAARRLDTPRGPRSRGPEVHWPPEYSLGYATATPAADVFSLAVLAYRVLFGDLPRLCGPRHRPDLPTALCEHVTAALARDPNDRPTMPQLRAALRAAATTST</sequence>
<reference evidence="8 9" key="1">
    <citation type="submission" date="2020-04" db="EMBL/GenBank/DDBJ databases">
        <title>MicrobeNet Type strains.</title>
        <authorList>
            <person name="Nicholson A.C."/>
        </authorList>
    </citation>
    <scope>NUCLEOTIDE SEQUENCE [LARGE SCALE GENOMIC DNA]</scope>
    <source>
        <strain evidence="8 9">DSM 44956</strain>
    </source>
</reference>
<keyword evidence="6" id="KW-0067">ATP-binding</keyword>
<evidence type="ECO:0000256" key="4">
    <source>
        <dbReference type="ARBA" id="ARBA00022741"/>
    </source>
</evidence>
<dbReference type="SUPFAM" id="SSF56112">
    <property type="entry name" value="Protein kinase-like (PK-like)"/>
    <property type="match status" value="1"/>
</dbReference>
<dbReference type="RefSeq" id="WP_062976782.1">
    <property type="nucleotide sequence ID" value="NZ_JAAXOS010000029.1"/>
</dbReference>
<dbReference type="PANTHER" id="PTHR43289">
    <property type="entry name" value="MITOGEN-ACTIVATED PROTEIN KINASE KINASE KINASE 20-RELATED"/>
    <property type="match status" value="1"/>
</dbReference>
<comment type="caution">
    <text evidence="8">The sequence shown here is derived from an EMBL/GenBank/DDBJ whole genome shotgun (WGS) entry which is preliminary data.</text>
</comment>
<dbReference type="GO" id="GO:0004674">
    <property type="term" value="F:protein serine/threonine kinase activity"/>
    <property type="evidence" value="ECO:0007669"/>
    <property type="project" value="UniProtKB-KW"/>
</dbReference>
<dbReference type="InterPro" id="IPR000719">
    <property type="entry name" value="Prot_kinase_dom"/>
</dbReference>
<dbReference type="PROSITE" id="PS50011">
    <property type="entry name" value="PROTEIN_KINASE_DOM"/>
    <property type="match status" value="1"/>
</dbReference>
<dbReference type="EMBL" id="JAAXOS010000029">
    <property type="protein sequence ID" value="NKY31283.1"/>
    <property type="molecule type" value="Genomic_DNA"/>
</dbReference>
<organism evidence="8 9">
    <name type="scientific">Nocardia gamkensis</name>
    <dbReference type="NCBI Taxonomy" id="352869"/>
    <lineage>
        <taxon>Bacteria</taxon>
        <taxon>Bacillati</taxon>
        <taxon>Actinomycetota</taxon>
        <taxon>Actinomycetes</taxon>
        <taxon>Mycobacteriales</taxon>
        <taxon>Nocardiaceae</taxon>
        <taxon>Nocardia</taxon>
    </lineage>
</organism>
<accession>A0A7X6R768</accession>
<evidence type="ECO:0000256" key="5">
    <source>
        <dbReference type="ARBA" id="ARBA00022777"/>
    </source>
</evidence>
<name>A0A7X6R768_9NOCA</name>
<dbReference type="Pfam" id="PF00069">
    <property type="entry name" value="Pkinase"/>
    <property type="match status" value="1"/>
</dbReference>
<gene>
    <name evidence="8" type="ORF">HGB38_34560</name>
</gene>
<dbReference type="EC" id="2.7.11.1" evidence="1"/>
<keyword evidence="3" id="KW-0808">Transferase</keyword>
<dbReference type="Proteomes" id="UP000540698">
    <property type="component" value="Unassembled WGS sequence"/>
</dbReference>
<dbReference type="GO" id="GO:0005524">
    <property type="term" value="F:ATP binding"/>
    <property type="evidence" value="ECO:0007669"/>
    <property type="project" value="UniProtKB-KW"/>
</dbReference>
<feature type="domain" description="Protein kinase" evidence="7">
    <location>
        <begin position="16"/>
        <end position="275"/>
    </location>
</feature>
<proteinExistence type="predicted"/>
<dbReference type="PANTHER" id="PTHR43289:SF6">
    <property type="entry name" value="SERINE_THREONINE-PROTEIN KINASE NEKL-3"/>
    <property type="match status" value="1"/>
</dbReference>
<protein>
    <recommendedName>
        <fullName evidence="1">non-specific serine/threonine protein kinase</fullName>
        <ecNumber evidence="1">2.7.11.1</ecNumber>
    </recommendedName>
</protein>
<keyword evidence="5 8" id="KW-0418">Kinase</keyword>
<keyword evidence="2" id="KW-0723">Serine/threonine-protein kinase</keyword>
<evidence type="ECO:0000256" key="2">
    <source>
        <dbReference type="ARBA" id="ARBA00022527"/>
    </source>
</evidence>
<evidence type="ECO:0000313" key="8">
    <source>
        <dbReference type="EMBL" id="NKY31283.1"/>
    </source>
</evidence>
<keyword evidence="9" id="KW-1185">Reference proteome</keyword>
<evidence type="ECO:0000256" key="1">
    <source>
        <dbReference type="ARBA" id="ARBA00012513"/>
    </source>
</evidence>
<dbReference type="InterPro" id="IPR011009">
    <property type="entry name" value="Kinase-like_dom_sf"/>
</dbReference>
<dbReference type="Gene3D" id="1.10.510.10">
    <property type="entry name" value="Transferase(Phosphotransferase) domain 1"/>
    <property type="match status" value="1"/>
</dbReference>
<dbReference type="AlphaFoldDB" id="A0A7X6R768"/>
<evidence type="ECO:0000259" key="7">
    <source>
        <dbReference type="PROSITE" id="PS50011"/>
    </source>
</evidence>
<evidence type="ECO:0000313" key="9">
    <source>
        <dbReference type="Proteomes" id="UP000540698"/>
    </source>
</evidence>